<sequence length="369" mass="40054">MDVLALHRDRFKVFGLAAGTRTGRLADQIAVWKPERVVVKGPNEAAELRRIVQDGWQGEISQGELALAELAGDSRADIVVNGLVGALGLPPTLAALKTGRRVALANKESMVMAGPLLRETARRHGGQILPVDSEHSSLFQLLENINPDSVARLILTASGGPFRTLPLDQLKNVKVDQALDHPTWNMGPRITVDSASLMNKGLELIEACYLFQVPIDHIEVWIHPQSIVHALIELRDGSLLAQLSQPDMRIPIQYALTYPERLASPAGPCSLPAIGNLSFEDLDLKRYPCLALAQNAARRGGTAPAMLNAADEVFVNAFLREKIPFTDIPRLLKQIMSESDGGEADSVEKIMEADRWARNAAGLLVGSGT</sequence>
<dbReference type="InterPro" id="IPR026877">
    <property type="entry name" value="DXPR_C"/>
</dbReference>
<evidence type="ECO:0000256" key="5">
    <source>
        <dbReference type="ARBA" id="ARBA00023002"/>
    </source>
</evidence>
<evidence type="ECO:0000313" key="14">
    <source>
        <dbReference type="Proteomes" id="UP000777784"/>
    </source>
</evidence>
<dbReference type="PIRSF" id="PIRSF006205">
    <property type="entry name" value="Dxp_reductismrs"/>
    <property type="match status" value="1"/>
</dbReference>
<dbReference type="InterPro" id="IPR013644">
    <property type="entry name" value="DXP_reductoisomerase_C"/>
</dbReference>
<feature type="binding site" evidence="9">
    <location>
        <position position="203"/>
    </location>
    <ligand>
        <name>Mn(2+)</name>
        <dbReference type="ChEBI" id="CHEBI:29035"/>
    </ligand>
</feature>
<evidence type="ECO:0000256" key="2">
    <source>
        <dbReference type="ARBA" id="ARBA00006825"/>
    </source>
</evidence>
<evidence type="ECO:0000256" key="3">
    <source>
        <dbReference type="ARBA" id="ARBA00022723"/>
    </source>
</evidence>
<feature type="binding site" evidence="9">
    <location>
        <position position="200"/>
    </location>
    <ligand>
        <name>1-deoxy-D-xylulose 5-phosphate</name>
        <dbReference type="ChEBI" id="CHEBI:57792"/>
    </ligand>
</feature>
<feature type="binding site" evidence="9">
    <location>
        <position position="106"/>
    </location>
    <ligand>
        <name>NADPH</name>
        <dbReference type="ChEBI" id="CHEBI:57783"/>
    </ligand>
</feature>
<evidence type="ECO:0000259" key="10">
    <source>
        <dbReference type="Pfam" id="PF02670"/>
    </source>
</evidence>
<feature type="binding site" evidence="9">
    <location>
        <position position="132"/>
    </location>
    <ligand>
        <name>Mn(2+)</name>
        <dbReference type="ChEBI" id="CHEBI:29035"/>
    </ligand>
</feature>
<dbReference type="Proteomes" id="UP000777784">
    <property type="component" value="Unassembled WGS sequence"/>
</dbReference>
<comment type="similarity">
    <text evidence="2 9">Belongs to the DXR family.</text>
</comment>
<feature type="domain" description="1-deoxy-D-xylulose 5-phosphate reductoisomerase N-terminal" evidence="10">
    <location>
        <begin position="1"/>
        <end position="114"/>
    </location>
</feature>
<dbReference type="GO" id="GO:0070402">
    <property type="term" value="F:NADPH binding"/>
    <property type="evidence" value="ECO:0007669"/>
    <property type="project" value="InterPro"/>
</dbReference>
<dbReference type="PANTHER" id="PTHR30525:SF0">
    <property type="entry name" value="1-DEOXY-D-XYLULOSE 5-PHOSPHATE REDUCTOISOMERASE, CHLOROPLASTIC"/>
    <property type="match status" value="1"/>
</dbReference>
<feature type="binding site" evidence="9">
    <location>
        <position position="133"/>
    </location>
    <ligand>
        <name>1-deoxy-D-xylulose 5-phosphate</name>
        <dbReference type="ChEBI" id="CHEBI:57792"/>
    </ligand>
</feature>
<evidence type="ECO:0000256" key="9">
    <source>
        <dbReference type="HAMAP-Rule" id="MF_00183"/>
    </source>
</evidence>
<gene>
    <name evidence="9 13" type="primary">dxr</name>
    <name evidence="13" type="ORF">KJ970_06380</name>
</gene>
<dbReference type="GO" id="GO:0030145">
    <property type="term" value="F:manganese ion binding"/>
    <property type="evidence" value="ECO:0007669"/>
    <property type="project" value="TreeGrafter"/>
</dbReference>
<dbReference type="Pfam" id="PF08436">
    <property type="entry name" value="DXP_redisom_C"/>
    <property type="match status" value="1"/>
</dbReference>
<feature type="binding site" evidence="9">
    <location>
        <position position="181"/>
    </location>
    <ligand>
        <name>1-deoxy-D-xylulose 5-phosphate</name>
        <dbReference type="ChEBI" id="CHEBI:57792"/>
    </ligand>
</feature>
<dbReference type="Gene3D" id="3.40.50.720">
    <property type="entry name" value="NAD(P)-binding Rossmann-like Domain"/>
    <property type="match status" value="1"/>
</dbReference>
<accession>A0A948RVX0</accession>
<keyword evidence="7 9" id="KW-0414">Isoprene biosynthesis</keyword>
<keyword evidence="3 9" id="KW-0479">Metal-binding</keyword>
<dbReference type="SUPFAM" id="SSF51735">
    <property type="entry name" value="NAD(P)-binding Rossmann-fold domains"/>
    <property type="match status" value="1"/>
</dbReference>
<organism evidence="13 14">
    <name type="scientific">Eiseniibacteriota bacterium</name>
    <dbReference type="NCBI Taxonomy" id="2212470"/>
    <lineage>
        <taxon>Bacteria</taxon>
        <taxon>Candidatus Eiseniibacteriota</taxon>
    </lineage>
</organism>
<dbReference type="Pfam" id="PF02670">
    <property type="entry name" value="DXP_reductoisom"/>
    <property type="match status" value="1"/>
</dbReference>
<feature type="binding site" evidence="9">
    <location>
        <position position="158"/>
    </location>
    <ligand>
        <name>1-deoxy-D-xylulose 5-phosphate</name>
        <dbReference type="ChEBI" id="CHEBI:57792"/>
    </ligand>
</feature>
<comment type="catalytic activity">
    <reaction evidence="8">
        <text>2-C-methyl-D-erythritol 4-phosphate + NADP(+) = 1-deoxy-D-xylulose 5-phosphate + NADPH + H(+)</text>
        <dbReference type="Rhea" id="RHEA:13717"/>
        <dbReference type="ChEBI" id="CHEBI:15378"/>
        <dbReference type="ChEBI" id="CHEBI:57783"/>
        <dbReference type="ChEBI" id="CHEBI:57792"/>
        <dbReference type="ChEBI" id="CHEBI:58262"/>
        <dbReference type="ChEBI" id="CHEBI:58349"/>
        <dbReference type="EC" id="1.1.1.267"/>
    </reaction>
    <physiologicalReaction direction="right-to-left" evidence="8">
        <dbReference type="Rhea" id="RHEA:13719"/>
    </physiologicalReaction>
</comment>
<dbReference type="NCBIfam" id="TIGR00243">
    <property type="entry name" value="Dxr"/>
    <property type="match status" value="1"/>
</dbReference>
<reference evidence="13" key="1">
    <citation type="submission" date="2021-05" db="EMBL/GenBank/DDBJ databases">
        <title>Energy efficiency and biological interactions define the core microbiome of deep oligotrophic groundwater.</title>
        <authorList>
            <person name="Mehrshad M."/>
            <person name="Lopez-Fernandez M."/>
            <person name="Bell E."/>
            <person name="Bernier-Latmani R."/>
            <person name="Bertilsson S."/>
            <person name="Dopson M."/>
        </authorList>
    </citation>
    <scope>NUCLEOTIDE SEQUENCE</scope>
    <source>
        <strain evidence="13">Modern_marine.mb.64</strain>
    </source>
</reference>
<dbReference type="Gene3D" id="1.10.1740.10">
    <property type="match status" value="1"/>
</dbReference>
<feature type="domain" description="DXP reductoisomerase C-terminal" evidence="12">
    <location>
        <begin position="243"/>
        <end position="359"/>
    </location>
</feature>
<dbReference type="EMBL" id="JAHJDP010000032">
    <property type="protein sequence ID" value="MBU2690538.1"/>
    <property type="molecule type" value="Genomic_DNA"/>
</dbReference>
<evidence type="ECO:0000256" key="7">
    <source>
        <dbReference type="ARBA" id="ARBA00023229"/>
    </source>
</evidence>
<dbReference type="SUPFAM" id="SSF55347">
    <property type="entry name" value="Glyceraldehyde-3-phosphate dehydrogenase-like, C-terminal domain"/>
    <property type="match status" value="1"/>
</dbReference>
<dbReference type="InterPro" id="IPR036291">
    <property type="entry name" value="NAD(P)-bd_dom_sf"/>
</dbReference>
<keyword evidence="6 9" id="KW-0464">Manganese</keyword>
<name>A0A948RVX0_UNCEI</name>
<evidence type="ECO:0000259" key="11">
    <source>
        <dbReference type="Pfam" id="PF08436"/>
    </source>
</evidence>
<dbReference type="HAMAP" id="MF_00183">
    <property type="entry name" value="DXP_reductoisom"/>
    <property type="match status" value="1"/>
</dbReference>
<dbReference type="GO" id="GO:0030604">
    <property type="term" value="F:1-deoxy-D-xylulose-5-phosphate reductoisomerase activity"/>
    <property type="evidence" value="ECO:0007669"/>
    <property type="project" value="UniProtKB-UniRule"/>
</dbReference>
<dbReference type="Pfam" id="PF13288">
    <property type="entry name" value="DXPR_C"/>
    <property type="match status" value="1"/>
</dbReference>
<evidence type="ECO:0000256" key="6">
    <source>
        <dbReference type="ARBA" id="ARBA00023211"/>
    </source>
</evidence>
<feature type="binding site" evidence="9">
    <location>
        <position position="134"/>
    </location>
    <ligand>
        <name>Mn(2+)</name>
        <dbReference type="ChEBI" id="CHEBI:29035"/>
    </ligand>
</feature>
<dbReference type="InterPro" id="IPR013512">
    <property type="entry name" value="DXP_reductoisomerase_N"/>
</dbReference>
<evidence type="ECO:0000259" key="12">
    <source>
        <dbReference type="Pfam" id="PF13288"/>
    </source>
</evidence>
<evidence type="ECO:0000256" key="1">
    <source>
        <dbReference type="ARBA" id="ARBA00005094"/>
    </source>
</evidence>
<keyword evidence="4 9" id="KW-0521">NADP</keyword>
<feature type="binding site" evidence="9">
    <location>
        <position position="194"/>
    </location>
    <ligand>
        <name>1-deoxy-D-xylulose 5-phosphate</name>
        <dbReference type="ChEBI" id="CHEBI:57792"/>
    </ligand>
</feature>
<feature type="binding site" evidence="9">
    <location>
        <position position="19"/>
    </location>
    <ligand>
        <name>NADPH</name>
        <dbReference type="ChEBI" id="CHEBI:57783"/>
    </ligand>
</feature>
<dbReference type="SUPFAM" id="SSF69055">
    <property type="entry name" value="1-deoxy-D-xylulose-5-phosphate reductoisomerase, C-terminal domain"/>
    <property type="match status" value="1"/>
</dbReference>
<comment type="caution">
    <text evidence="9">Lacks conserved residue(s) required for the propagation of feature annotation.</text>
</comment>
<dbReference type="InterPro" id="IPR036169">
    <property type="entry name" value="DXPR_C_sf"/>
</dbReference>
<evidence type="ECO:0000313" key="13">
    <source>
        <dbReference type="EMBL" id="MBU2690538.1"/>
    </source>
</evidence>
<evidence type="ECO:0000256" key="4">
    <source>
        <dbReference type="ARBA" id="ARBA00022857"/>
    </source>
</evidence>
<comment type="function">
    <text evidence="9">Catalyzes the NADPH-dependent rearrangement and reduction of 1-deoxy-D-xylulose-5-phosphate (DXP) to 2-C-methyl-D-erythritol 4-phosphate (MEP).</text>
</comment>
<proteinExistence type="inferred from homology"/>
<comment type="caution">
    <text evidence="13">The sequence shown here is derived from an EMBL/GenBank/DDBJ whole genome shotgun (WGS) entry which is preliminary data.</text>
</comment>
<feature type="binding site" evidence="9">
    <location>
        <position position="199"/>
    </location>
    <ligand>
        <name>1-deoxy-D-xylulose 5-phosphate</name>
        <dbReference type="ChEBI" id="CHEBI:57792"/>
    </ligand>
</feature>
<keyword evidence="5 9" id="KW-0560">Oxidoreductase</keyword>
<feature type="binding site" evidence="9">
    <location>
        <position position="134"/>
    </location>
    <ligand>
        <name>1-deoxy-D-xylulose 5-phosphate</name>
        <dbReference type="ChEBI" id="CHEBI:57792"/>
    </ligand>
</feature>
<comment type="cofactor">
    <cofactor evidence="9">
        <name>Mg(2+)</name>
        <dbReference type="ChEBI" id="CHEBI:18420"/>
    </cofactor>
    <cofactor evidence="9">
        <name>Mn(2+)</name>
        <dbReference type="ChEBI" id="CHEBI:29035"/>
    </cofactor>
</comment>
<evidence type="ECO:0000256" key="8">
    <source>
        <dbReference type="ARBA" id="ARBA00048543"/>
    </source>
</evidence>
<feature type="binding site" evidence="9">
    <location>
        <position position="187"/>
    </location>
    <ligand>
        <name>NADPH</name>
        <dbReference type="ChEBI" id="CHEBI:57783"/>
    </ligand>
</feature>
<dbReference type="InterPro" id="IPR003821">
    <property type="entry name" value="DXP_reductoisomerase"/>
</dbReference>
<feature type="domain" description="1-deoxy-D-xylulose 5-phosphate reductoisomerase C-terminal" evidence="11">
    <location>
        <begin position="128"/>
        <end position="211"/>
    </location>
</feature>
<dbReference type="GO" id="GO:0051484">
    <property type="term" value="P:isopentenyl diphosphate biosynthetic process, methylerythritol 4-phosphate pathway involved in terpenoid biosynthetic process"/>
    <property type="evidence" value="ECO:0007669"/>
    <property type="project" value="TreeGrafter"/>
</dbReference>
<feature type="binding site" evidence="9">
    <location>
        <position position="108"/>
    </location>
    <ligand>
        <name>NADPH</name>
        <dbReference type="ChEBI" id="CHEBI:57783"/>
    </ligand>
</feature>
<dbReference type="EC" id="1.1.1.267" evidence="9"/>
<protein>
    <recommendedName>
        <fullName evidence="9">1-deoxy-D-xylulose 5-phosphate reductoisomerase</fullName>
        <shortName evidence="9">DXP reductoisomerase</shortName>
        <ecNumber evidence="9">1.1.1.267</ecNumber>
    </recommendedName>
    <alternativeName>
        <fullName evidence="9">1-deoxyxylulose-5-phosphate reductoisomerase</fullName>
    </alternativeName>
    <alternativeName>
        <fullName evidence="9">2-C-methyl-D-erythritol 4-phosphate synthase</fullName>
    </alternativeName>
</protein>
<keyword evidence="9" id="KW-0460">Magnesium</keyword>
<feature type="binding site" evidence="9">
    <location>
        <position position="107"/>
    </location>
    <ligand>
        <name>1-deoxy-D-xylulose 5-phosphate</name>
        <dbReference type="ChEBI" id="CHEBI:57792"/>
    </ligand>
</feature>
<dbReference type="AlphaFoldDB" id="A0A948RVX0"/>
<feature type="binding site" evidence="9">
    <location>
        <position position="203"/>
    </location>
    <ligand>
        <name>1-deoxy-D-xylulose 5-phosphate</name>
        <dbReference type="ChEBI" id="CHEBI:57792"/>
    </ligand>
</feature>
<comment type="pathway">
    <text evidence="1 9">Isoprenoid biosynthesis; isopentenyl diphosphate biosynthesis via DXP pathway; isopentenyl diphosphate from 1-deoxy-D-xylulose 5-phosphate: step 1/6.</text>
</comment>
<dbReference type="PANTHER" id="PTHR30525">
    <property type="entry name" value="1-DEOXY-D-XYLULOSE 5-PHOSPHATE REDUCTOISOMERASE"/>
    <property type="match status" value="1"/>
</dbReference>